<evidence type="ECO:0000256" key="4">
    <source>
        <dbReference type="ARBA" id="ARBA00022827"/>
    </source>
</evidence>
<organism evidence="7 8">
    <name type="scientific">Penicillium angulare</name>
    <dbReference type="NCBI Taxonomy" id="116970"/>
    <lineage>
        <taxon>Eukaryota</taxon>
        <taxon>Fungi</taxon>
        <taxon>Dikarya</taxon>
        <taxon>Ascomycota</taxon>
        <taxon>Pezizomycotina</taxon>
        <taxon>Eurotiomycetes</taxon>
        <taxon>Eurotiomycetidae</taxon>
        <taxon>Eurotiales</taxon>
        <taxon>Aspergillaceae</taxon>
        <taxon>Penicillium</taxon>
    </lineage>
</organism>
<comment type="similarity">
    <text evidence="2">Belongs to the MSOX/MTOX family.</text>
</comment>
<evidence type="ECO:0000313" key="7">
    <source>
        <dbReference type="EMBL" id="KAJ5113152.1"/>
    </source>
</evidence>
<keyword evidence="4" id="KW-0274">FAD</keyword>
<dbReference type="OrthoDB" id="2219495at2759"/>
<name>A0A9W9G846_9EURO</name>
<dbReference type="Proteomes" id="UP001149165">
    <property type="component" value="Unassembled WGS sequence"/>
</dbReference>
<evidence type="ECO:0000256" key="3">
    <source>
        <dbReference type="ARBA" id="ARBA00022630"/>
    </source>
</evidence>
<dbReference type="GO" id="GO:0050660">
    <property type="term" value="F:flavin adenine dinucleotide binding"/>
    <property type="evidence" value="ECO:0007669"/>
    <property type="project" value="InterPro"/>
</dbReference>
<dbReference type="Gene3D" id="3.30.9.10">
    <property type="entry name" value="D-Amino Acid Oxidase, subunit A, domain 2"/>
    <property type="match status" value="1"/>
</dbReference>
<dbReference type="InterPro" id="IPR045170">
    <property type="entry name" value="MTOX"/>
</dbReference>
<dbReference type="EMBL" id="JAPQKH010000002">
    <property type="protein sequence ID" value="KAJ5113152.1"/>
    <property type="molecule type" value="Genomic_DNA"/>
</dbReference>
<evidence type="ECO:0000256" key="2">
    <source>
        <dbReference type="ARBA" id="ARBA00010989"/>
    </source>
</evidence>
<evidence type="ECO:0000313" key="8">
    <source>
        <dbReference type="Proteomes" id="UP001149165"/>
    </source>
</evidence>
<dbReference type="PANTHER" id="PTHR10961">
    <property type="entry name" value="PEROXISOMAL SARCOSINE OXIDASE"/>
    <property type="match status" value="1"/>
</dbReference>
<dbReference type="InterPro" id="IPR036188">
    <property type="entry name" value="FAD/NAD-bd_sf"/>
</dbReference>
<keyword evidence="5" id="KW-0560">Oxidoreductase</keyword>
<accession>A0A9W9G846</accession>
<keyword evidence="3" id="KW-0285">Flavoprotein</keyword>
<comment type="cofactor">
    <cofactor evidence="1">
        <name>FAD</name>
        <dbReference type="ChEBI" id="CHEBI:57692"/>
    </cofactor>
</comment>
<dbReference type="Gene3D" id="3.50.50.60">
    <property type="entry name" value="FAD/NAD(P)-binding domain"/>
    <property type="match status" value="1"/>
</dbReference>
<reference evidence="7" key="1">
    <citation type="submission" date="2022-11" db="EMBL/GenBank/DDBJ databases">
        <authorList>
            <person name="Petersen C."/>
        </authorList>
    </citation>
    <scope>NUCLEOTIDE SEQUENCE</scope>
    <source>
        <strain evidence="7">IBT 30069</strain>
    </source>
</reference>
<feature type="domain" description="FAD dependent oxidoreductase" evidence="6">
    <location>
        <begin position="8"/>
        <end position="439"/>
    </location>
</feature>
<reference evidence="7" key="2">
    <citation type="journal article" date="2023" name="IMA Fungus">
        <title>Comparative genomic study of the Penicillium genus elucidates a diverse pangenome and 15 lateral gene transfer events.</title>
        <authorList>
            <person name="Petersen C."/>
            <person name="Sorensen T."/>
            <person name="Nielsen M.R."/>
            <person name="Sondergaard T.E."/>
            <person name="Sorensen J.L."/>
            <person name="Fitzpatrick D.A."/>
            <person name="Frisvad J.C."/>
            <person name="Nielsen K.L."/>
        </authorList>
    </citation>
    <scope>NUCLEOTIDE SEQUENCE</scope>
    <source>
        <strain evidence="7">IBT 30069</strain>
    </source>
</reference>
<comment type="caution">
    <text evidence="7">The sequence shown here is derived from an EMBL/GenBank/DDBJ whole genome shotgun (WGS) entry which is preliminary data.</text>
</comment>
<keyword evidence="8" id="KW-1185">Reference proteome</keyword>
<dbReference type="PANTHER" id="PTHR10961:SF15">
    <property type="entry name" value="FAD DEPENDENT OXIDOREDUCTASE DOMAIN-CONTAINING PROTEIN"/>
    <property type="match status" value="1"/>
</dbReference>
<dbReference type="SUPFAM" id="SSF51905">
    <property type="entry name" value="FAD/NAD(P)-binding domain"/>
    <property type="match status" value="1"/>
</dbReference>
<protein>
    <recommendedName>
        <fullName evidence="6">FAD dependent oxidoreductase domain-containing protein</fullName>
    </recommendedName>
</protein>
<evidence type="ECO:0000256" key="1">
    <source>
        <dbReference type="ARBA" id="ARBA00001974"/>
    </source>
</evidence>
<dbReference type="AlphaFoldDB" id="A0A9W9G846"/>
<sequence>MAEQKSFAIIGAGIFGLSLANALRDRNHDVTVFDRSQYDRNGYSAEDKDVQAASVDHNKIFRASYGTKIHYQRLAMEGRKAWILEDERRGCTEQDYASGETRLFVNGGMLRVQSSNVLDVLEEETLENMERDGLREAQFVRSNSGDRQRAQELGWKAKLLDFKITEGSSDTYYEAVLDSTAGFIRCSNACAHYQKVAAAKGVKFHFGPESGAVESLVKIPSDEAPGKSKVTGVRTKNGKFYDADVVIVAAGSFSTQILPDLSYHLESSAGSLAIFKIDPTDKKLWDKYSPENFPVITWHSTPRDSTGKDSGSIYVLPRTPEGLVKIGYRGMKFTNFQSAPDGTPFTQDGQWSVPLPAKNCYSLPEQSIHSIRQFVSTFLPEFDGLPFYSTKLCWYTDSLDNSFVIDYVPEYAEKSVFVCTGGSGHGAKFLPVLGKHAANILEHGDLSTSYMRPFWRWRPDIPRRNGLEEGPGGPRNITVG</sequence>
<dbReference type="Pfam" id="PF01266">
    <property type="entry name" value="DAO"/>
    <property type="match status" value="1"/>
</dbReference>
<dbReference type="InterPro" id="IPR006076">
    <property type="entry name" value="FAD-dep_OxRdtase"/>
</dbReference>
<gene>
    <name evidence="7" type="ORF">N7456_001686</name>
</gene>
<proteinExistence type="inferred from homology"/>
<dbReference type="GO" id="GO:0008115">
    <property type="term" value="F:sarcosine oxidase activity"/>
    <property type="evidence" value="ECO:0007669"/>
    <property type="project" value="TreeGrafter"/>
</dbReference>
<evidence type="ECO:0000259" key="6">
    <source>
        <dbReference type="Pfam" id="PF01266"/>
    </source>
</evidence>
<evidence type="ECO:0000256" key="5">
    <source>
        <dbReference type="ARBA" id="ARBA00023002"/>
    </source>
</evidence>